<evidence type="ECO:0000256" key="1">
    <source>
        <dbReference type="SAM" id="MobiDB-lite"/>
    </source>
</evidence>
<sequence length="675" mass="78194">MQPTVWRAFLLAEDEQNLKTLLLLNNNKDDDDDDDNDNDNINKNNDNSYISNGLFGLISTPRDILFKDLIVTSNLVSNSKKKIKSSLFPFQFRENYHSTKFASKIFSPNWNLSKKISDILADPLNLNKFPIINILNAFEFLNILKRYYLEFWDRNINNKCKIVTERFDRLISAFMVTLAHIVRELKCDYTFAENLSNQILNRCNEILKCSDEFINHVTPFDENDNLIIKNPGKDNTIKMSQNIKALIKDKCLKNLHMIHIGSMYDVLLGKEIMSKINKLIIDEYQYLIRISIQGNIQFYDVLENESDDNNIALDRVHQNLKNDKQLIFSNYRVQGENNHYYCLWNFLTLMANKNKTNRHLLADLMFYDMVVLLGCIKCSTNLAIKIKTTFELYHSFLSTHKTEKEKINKLIQALKNILLQNNDNQNSSIEYLFIKLIKWKWSDPGDPVDIRGARKALINKTKARMINNEITREDSNNNNRVLCDAFAFLSFYLIFLGSMMQDEIEKVSSSSSSNSSNSSSNSSSSNDNSNSSKSSNSNDDIGSLLSLAGIWALRNSIRISYNKEPYPLNIFLSGFGNDLLPKILNCKFIKNINIKYVFSKFLNQRSFNNLSAQGGIYNEQEPQISFNQKGKRLLLLQHEIGTEVLSKEKIENIKLEDWLKLNIFPLTEYEVYTLK</sequence>
<protein>
    <submittedName>
        <fullName evidence="2">Wsv327-like protein</fullName>
    </submittedName>
</protein>
<feature type="region of interest" description="Disordered" evidence="1">
    <location>
        <begin position="508"/>
        <end position="536"/>
    </location>
</feature>
<reference evidence="2" key="1">
    <citation type="submission" date="2022-10" db="EMBL/GenBank/DDBJ databases">
        <title>Genome sequences of endogenous nimaviruses in decapod crustaceans.</title>
        <authorList>
            <person name="Kawato S."/>
            <person name="Nozaki R."/>
            <person name="Kondo H."/>
            <person name="Hirono I."/>
        </authorList>
    </citation>
    <scope>NUCLEOTIDE SEQUENCE</scope>
    <source>
        <strain evidence="2">Mikawa-1</strain>
    </source>
</reference>
<organism evidence="2">
    <name type="scientific">Metapenaeus ensis majanivirus</name>
    <dbReference type="NCBI Taxonomy" id="2984279"/>
    <lineage>
        <taxon>Viruses</taxon>
        <taxon>Viruses incertae sedis</taxon>
        <taxon>Naldaviricetes</taxon>
        <taxon>Nimaviridae</taxon>
    </lineage>
</organism>
<dbReference type="EMBL" id="LC738876">
    <property type="protein sequence ID" value="BDT62568.1"/>
    <property type="molecule type" value="Genomic_DNA"/>
</dbReference>
<accession>A0A9C7BMX4</accession>
<proteinExistence type="predicted"/>
<name>A0A9C7BMX4_9VIRU</name>
<evidence type="ECO:0000313" key="2">
    <source>
        <dbReference type="EMBL" id="BDT62568.1"/>
    </source>
</evidence>